<dbReference type="AlphaFoldDB" id="A0A9P4HZP8"/>
<gene>
    <name evidence="2" type="ORF">K490DRAFT_64558</name>
</gene>
<reference evidence="2" key="1">
    <citation type="journal article" date="2020" name="Stud. Mycol.">
        <title>101 Dothideomycetes genomes: a test case for predicting lifestyles and emergence of pathogens.</title>
        <authorList>
            <person name="Haridas S."/>
            <person name="Albert R."/>
            <person name="Binder M."/>
            <person name="Bloem J."/>
            <person name="Labutti K."/>
            <person name="Salamov A."/>
            <person name="Andreopoulos B."/>
            <person name="Baker S."/>
            <person name="Barry K."/>
            <person name="Bills G."/>
            <person name="Bluhm B."/>
            <person name="Cannon C."/>
            <person name="Castanera R."/>
            <person name="Culley D."/>
            <person name="Daum C."/>
            <person name="Ezra D."/>
            <person name="Gonzalez J."/>
            <person name="Henrissat B."/>
            <person name="Kuo A."/>
            <person name="Liang C."/>
            <person name="Lipzen A."/>
            <person name="Lutzoni F."/>
            <person name="Magnuson J."/>
            <person name="Mondo S."/>
            <person name="Nolan M."/>
            <person name="Ohm R."/>
            <person name="Pangilinan J."/>
            <person name="Park H.-J."/>
            <person name="Ramirez L."/>
            <person name="Alfaro M."/>
            <person name="Sun H."/>
            <person name="Tritt A."/>
            <person name="Yoshinaga Y."/>
            <person name="Zwiers L.-H."/>
            <person name="Turgeon B."/>
            <person name="Goodwin S."/>
            <person name="Spatafora J."/>
            <person name="Crous P."/>
            <person name="Grigoriev I."/>
        </authorList>
    </citation>
    <scope>NUCLEOTIDE SEQUENCE</scope>
    <source>
        <strain evidence="2">CBS 121410</strain>
    </source>
</reference>
<protein>
    <recommendedName>
        <fullName evidence="1">DUF7770 domain-containing protein</fullName>
    </recommendedName>
</protein>
<sequence>MATEVVQTVKFIPEDLEKRIDTIPVVEINVSAHPAGAATATGAKEVAATTESRTNHWVLYLIVGGGKGSLRFDLPSDGAGPSVATLVIRELTYEKSSNEVKTCTVKMSEGITAGAVLEAIKKRGMDRYKFAQSGQGCRHWNLAVLDMLKKNGFVASHIDEAVDGLHKVWLKDGILAPMDAQTGIVAGKFY</sequence>
<dbReference type="InterPro" id="IPR056672">
    <property type="entry name" value="DUF7770"/>
</dbReference>
<name>A0A9P4HZP8_9PEZI</name>
<dbReference type="Pfam" id="PF24968">
    <property type="entry name" value="DUF7770"/>
    <property type="match status" value="1"/>
</dbReference>
<comment type="caution">
    <text evidence="2">The sequence shown here is derived from an EMBL/GenBank/DDBJ whole genome shotgun (WGS) entry which is preliminary data.</text>
</comment>
<feature type="domain" description="DUF7770" evidence="1">
    <location>
        <begin position="46"/>
        <end position="190"/>
    </location>
</feature>
<accession>A0A9P4HZP8</accession>
<evidence type="ECO:0000313" key="2">
    <source>
        <dbReference type="EMBL" id="KAF2088506.1"/>
    </source>
</evidence>
<evidence type="ECO:0000259" key="1">
    <source>
        <dbReference type="Pfam" id="PF24968"/>
    </source>
</evidence>
<organism evidence="2 3">
    <name type="scientific">Saccharata proteae CBS 121410</name>
    <dbReference type="NCBI Taxonomy" id="1314787"/>
    <lineage>
        <taxon>Eukaryota</taxon>
        <taxon>Fungi</taxon>
        <taxon>Dikarya</taxon>
        <taxon>Ascomycota</taxon>
        <taxon>Pezizomycotina</taxon>
        <taxon>Dothideomycetes</taxon>
        <taxon>Dothideomycetes incertae sedis</taxon>
        <taxon>Botryosphaeriales</taxon>
        <taxon>Saccharataceae</taxon>
        <taxon>Saccharata</taxon>
    </lineage>
</organism>
<dbReference type="Proteomes" id="UP000799776">
    <property type="component" value="Unassembled WGS sequence"/>
</dbReference>
<proteinExistence type="predicted"/>
<evidence type="ECO:0000313" key="3">
    <source>
        <dbReference type="Proteomes" id="UP000799776"/>
    </source>
</evidence>
<dbReference type="OrthoDB" id="3527137at2759"/>
<keyword evidence="3" id="KW-1185">Reference proteome</keyword>
<dbReference type="EMBL" id="ML978716">
    <property type="protein sequence ID" value="KAF2088506.1"/>
    <property type="molecule type" value="Genomic_DNA"/>
</dbReference>